<dbReference type="Proteomes" id="UP000229366">
    <property type="component" value="Unassembled WGS sequence"/>
</dbReference>
<keyword evidence="2" id="KW-1185">Reference proteome</keyword>
<comment type="caution">
    <text evidence="1">The sequence shown here is derived from an EMBL/GenBank/DDBJ whole genome shotgun (WGS) entry which is preliminary data.</text>
</comment>
<dbReference type="RefSeq" id="WP_100380054.1">
    <property type="nucleotide sequence ID" value="NZ_CBCSBW010000005.1"/>
</dbReference>
<organism evidence="1 2">
    <name type="scientific">Polynucleobacter brandtiae</name>
    <dbReference type="NCBI Taxonomy" id="1938816"/>
    <lineage>
        <taxon>Bacteria</taxon>
        <taxon>Pseudomonadati</taxon>
        <taxon>Pseudomonadota</taxon>
        <taxon>Betaproteobacteria</taxon>
        <taxon>Burkholderiales</taxon>
        <taxon>Burkholderiaceae</taxon>
        <taxon>Polynucleobacter</taxon>
    </lineage>
</organism>
<reference evidence="1 2" key="1">
    <citation type="submission" date="2017-11" db="EMBL/GenBank/DDBJ databases">
        <title>Genomic Encyclopedia of Type Strains, Phase III (KMG-III): the genomes of soil and plant-associated and newly described type strains.</title>
        <authorList>
            <person name="Whitman W."/>
        </authorList>
    </citation>
    <scope>NUCLEOTIDE SEQUENCE [LARGE SCALE GENOMIC DNA]</scope>
    <source>
        <strain evidence="1 2">UB-Domo-W1</strain>
    </source>
</reference>
<evidence type="ECO:0008006" key="3">
    <source>
        <dbReference type="Google" id="ProtNLM"/>
    </source>
</evidence>
<evidence type="ECO:0000313" key="2">
    <source>
        <dbReference type="Proteomes" id="UP000229366"/>
    </source>
</evidence>
<dbReference type="EMBL" id="PGTX01000004">
    <property type="protein sequence ID" value="PJI77143.1"/>
    <property type="molecule type" value="Genomic_DNA"/>
</dbReference>
<dbReference type="OrthoDB" id="8594067at2"/>
<dbReference type="InterPro" id="IPR021322">
    <property type="entry name" value="DUF2924"/>
</dbReference>
<evidence type="ECO:0000313" key="1">
    <source>
        <dbReference type="EMBL" id="PJI77143.1"/>
    </source>
</evidence>
<accession>A0A2M8VJG8</accession>
<protein>
    <recommendedName>
        <fullName evidence="3">DUF2924 domain-containing protein</fullName>
    </recommendedName>
</protein>
<gene>
    <name evidence="1" type="ORF">B0G85_1746</name>
</gene>
<name>A0A2M8VJG8_9BURK</name>
<sequence length="128" mass="14091">MKAALQELQAMSRAELAKEWQVLFEVPAPHLARENILRGAIAWQIQAKAMGGLSGSEKRQLQSGKPISINQPAIGSRLIRVWKDQTHQVTVLADGYLHEDQIYKSLSAIAKAITGTAWSGPVFFGLKK</sequence>
<proteinExistence type="predicted"/>
<dbReference type="Pfam" id="PF11149">
    <property type="entry name" value="DUF2924"/>
    <property type="match status" value="1"/>
</dbReference>
<dbReference type="AlphaFoldDB" id="A0A2M8VJG8"/>